<protein>
    <submittedName>
        <fullName evidence="3">Uncharacterized protein</fullName>
    </submittedName>
</protein>
<keyword evidence="4" id="KW-1185">Reference proteome</keyword>
<gene>
    <name evidence="3" type="ORF">SLS59_006802</name>
</gene>
<feature type="region of interest" description="Disordered" evidence="2">
    <location>
        <begin position="610"/>
        <end position="638"/>
    </location>
</feature>
<feature type="compositionally biased region" description="Acidic residues" evidence="2">
    <location>
        <begin position="355"/>
        <end position="366"/>
    </location>
</feature>
<dbReference type="EMBL" id="JAKIXB020000022">
    <property type="protein sequence ID" value="KAL1598515.1"/>
    <property type="molecule type" value="Genomic_DNA"/>
</dbReference>
<evidence type="ECO:0000313" key="4">
    <source>
        <dbReference type="Proteomes" id="UP001521222"/>
    </source>
</evidence>
<feature type="compositionally biased region" description="Basic and acidic residues" evidence="2">
    <location>
        <begin position="426"/>
        <end position="438"/>
    </location>
</feature>
<feature type="compositionally biased region" description="Basic and acidic residues" evidence="2">
    <location>
        <begin position="373"/>
        <end position="397"/>
    </location>
</feature>
<evidence type="ECO:0000313" key="3">
    <source>
        <dbReference type="EMBL" id="KAL1598515.1"/>
    </source>
</evidence>
<reference evidence="3 4" key="1">
    <citation type="submission" date="2024-02" db="EMBL/GenBank/DDBJ databases">
        <title>De novo assembly and annotation of 12 fungi associated with fruit tree decline syndrome in Ontario, Canada.</title>
        <authorList>
            <person name="Sulman M."/>
            <person name="Ellouze W."/>
            <person name="Ilyukhin E."/>
        </authorList>
    </citation>
    <scope>NUCLEOTIDE SEQUENCE [LARGE SCALE GENOMIC DNA]</scope>
    <source>
        <strain evidence="3 4">M97-236</strain>
    </source>
</reference>
<proteinExistence type="predicted"/>
<feature type="compositionally biased region" description="Basic and acidic residues" evidence="2">
    <location>
        <begin position="471"/>
        <end position="501"/>
    </location>
</feature>
<accession>A0ABR3R290</accession>
<feature type="coiled-coil region" evidence="1">
    <location>
        <begin position="81"/>
        <end position="108"/>
    </location>
</feature>
<keyword evidence="1" id="KW-0175">Coiled coil</keyword>
<feature type="compositionally biased region" description="Low complexity" evidence="2">
    <location>
        <begin position="447"/>
        <end position="462"/>
    </location>
</feature>
<organism evidence="3 4">
    <name type="scientific">Nothophoma quercina</name>
    <dbReference type="NCBI Taxonomy" id="749835"/>
    <lineage>
        <taxon>Eukaryota</taxon>
        <taxon>Fungi</taxon>
        <taxon>Dikarya</taxon>
        <taxon>Ascomycota</taxon>
        <taxon>Pezizomycotina</taxon>
        <taxon>Dothideomycetes</taxon>
        <taxon>Pleosporomycetidae</taxon>
        <taxon>Pleosporales</taxon>
        <taxon>Pleosporineae</taxon>
        <taxon>Didymellaceae</taxon>
        <taxon>Nothophoma</taxon>
    </lineage>
</organism>
<dbReference type="Proteomes" id="UP001521222">
    <property type="component" value="Unassembled WGS sequence"/>
</dbReference>
<evidence type="ECO:0000256" key="2">
    <source>
        <dbReference type="SAM" id="MobiDB-lite"/>
    </source>
</evidence>
<feature type="region of interest" description="Disordered" evidence="2">
    <location>
        <begin position="186"/>
        <end position="593"/>
    </location>
</feature>
<feature type="region of interest" description="Disordered" evidence="2">
    <location>
        <begin position="1"/>
        <end position="36"/>
    </location>
</feature>
<feature type="compositionally biased region" description="Low complexity" evidence="2">
    <location>
        <begin position="14"/>
        <end position="36"/>
    </location>
</feature>
<evidence type="ECO:0000256" key="1">
    <source>
        <dbReference type="SAM" id="Coils"/>
    </source>
</evidence>
<feature type="compositionally biased region" description="Pro residues" evidence="2">
    <location>
        <begin position="262"/>
        <end position="294"/>
    </location>
</feature>
<comment type="caution">
    <text evidence="3">The sequence shown here is derived from an EMBL/GenBank/DDBJ whole genome shotgun (WGS) entry which is preliminary data.</text>
</comment>
<sequence>MAHQFPAHQPHVAQMPPQQQNMGQPRQGPMAQQQMPAMGQQQRGMQGQHPLHNAHVRYDPQFALFTFERQKGAEGWEDVEAEQQHVNVQDLQNDVKKFQRNKNTVSRVMEEIPSKNARRLINELVEEQNVDLMAKNRTLRWTIASINIKWTMIGRNKRQLKRISVILQTGPSGYEDPHAVRAAATGVGAKAQPMQPNPGLGHQVNHPAHDVSQQPRNPPPQPQMGHVQQPPQQMRPPPAHAQPAHGQAPPPPAHAQPARGQVPPPPPPPPGMGNPQPPPPVPGPFEHLPPPPPNGGHGMPRPAPHGQHQPRTMPGAFPEVMHRPAMRQGQPPIEVLDSNYLRKQKKSKGHHDESSSESDSDSDDWVSESGDSMPDRFRGHKVEHGEFVHIGKPEHGRPRQSSRSRKSRHNKSHSKGRSRSRSRSHVRTETYRRRRDSDYIDPPPMGKHSPMSSKDSSPHSSKQQLPPIHIHVNEKPTRANERVRRDSHTPSSPDYRKDKFGGEPLSRSSSWDRHSGTASFNDNSSIHTADDSVFSEPNRHHRKSYQSDIIDHSPKLRSRALPPRENHGQPHPSHIYGDVEPRPRRSAYPANDYPQVLRQREPYYDEHAFTPRPGVHRRNSAQIQTPGGNPFDTGRFPPQPRLNRASTYAPEMHEPMYAHHEPRYSSDRPTNDALRLDALQDEIEQLKERGRRPLHGRRASEYERMGSYGGYDRHERYGYGM</sequence>
<name>A0ABR3R290_9PLEO</name>
<feature type="compositionally biased region" description="Basic residues" evidence="2">
    <location>
        <begin position="398"/>
        <end position="425"/>
    </location>
</feature>
<feature type="compositionally biased region" description="Polar residues" evidence="2">
    <location>
        <begin position="516"/>
        <end position="527"/>
    </location>
</feature>